<evidence type="ECO:0000313" key="1">
    <source>
        <dbReference type="EMBL" id="WFD03187.1"/>
    </source>
</evidence>
<gene>
    <name evidence="1" type="ORF">MOBT1_001876</name>
</gene>
<dbReference type="Proteomes" id="UP001214603">
    <property type="component" value="Chromosome 3"/>
</dbReference>
<name>A0AAF0E0Z1_9BASI</name>
<accession>A0AAF0E0Z1</accession>
<sequence length="122" mass="13988">MATSDGARLVPAEPETPIAGMDKKGEVLVNVASRPGYTPEYANYFPRGSGTTRIMQYFSQFMPPGERNTRERILRLVRNFFVPDATLRIQLFNSVTQLEKTFDFPYSGVPYFVDIRVSRSRW</sequence>
<dbReference type="AlphaFoldDB" id="A0AAF0E0Z1"/>
<proteinExistence type="predicted"/>
<dbReference type="EMBL" id="CP119936">
    <property type="protein sequence ID" value="WFD03187.1"/>
    <property type="molecule type" value="Genomic_DNA"/>
</dbReference>
<keyword evidence="2" id="KW-1185">Reference proteome</keyword>
<evidence type="ECO:0000313" key="2">
    <source>
        <dbReference type="Proteomes" id="UP001214603"/>
    </source>
</evidence>
<protein>
    <submittedName>
        <fullName evidence="1">Uncharacterized protein</fullName>
    </submittedName>
</protein>
<reference evidence="1" key="1">
    <citation type="submission" date="2023-03" db="EMBL/GenBank/DDBJ databases">
        <title>Mating type loci evolution in Malassezia.</title>
        <authorList>
            <person name="Coelho M.A."/>
        </authorList>
    </citation>
    <scope>NUCLEOTIDE SEQUENCE</scope>
    <source>
        <strain evidence="1">CBS 7876</strain>
    </source>
</reference>
<organism evidence="1 2">
    <name type="scientific">Malassezia obtusa</name>
    <dbReference type="NCBI Taxonomy" id="76774"/>
    <lineage>
        <taxon>Eukaryota</taxon>
        <taxon>Fungi</taxon>
        <taxon>Dikarya</taxon>
        <taxon>Basidiomycota</taxon>
        <taxon>Ustilaginomycotina</taxon>
        <taxon>Malasseziomycetes</taxon>
        <taxon>Malasseziales</taxon>
        <taxon>Malasseziaceae</taxon>
        <taxon>Malassezia</taxon>
    </lineage>
</organism>